<organism evidence="1 2">
    <name type="scientific">[Candida] jaroonii</name>
    <dbReference type="NCBI Taxonomy" id="467808"/>
    <lineage>
        <taxon>Eukaryota</taxon>
        <taxon>Fungi</taxon>
        <taxon>Dikarya</taxon>
        <taxon>Ascomycota</taxon>
        <taxon>Saccharomycotina</taxon>
        <taxon>Pichiomycetes</taxon>
        <taxon>Debaryomycetaceae</taxon>
        <taxon>Yamadazyma</taxon>
    </lineage>
</organism>
<reference evidence="1" key="1">
    <citation type="submission" date="2022-06" db="EMBL/GenBank/DDBJ databases">
        <authorList>
            <person name="Legras J.-L."/>
            <person name="Devillers H."/>
            <person name="Grondin C."/>
        </authorList>
    </citation>
    <scope>NUCLEOTIDE SEQUENCE</scope>
    <source>
        <strain evidence="1">CLIB 1444</strain>
    </source>
</reference>
<protein>
    <submittedName>
        <fullName evidence="1">Uncharacterized protein</fullName>
    </submittedName>
</protein>
<evidence type="ECO:0000313" key="1">
    <source>
        <dbReference type="EMBL" id="CAH6722043.1"/>
    </source>
</evidence>
<dbReference type="EMBL" id="CALSDN010000008">
    <property type="protein sequence ID" value="CAH6722043.1"/>
    <property type="molecule type" value="Genomic_DNA"/>
</dbReference>
<gene>
    <name evidence="1" type="ORF">CLIB1444_08S00562</name>
</gene>
<keyword evidence="2" id="KW-1185">Reference proteome</keyword>
<evidence type="ECO:0000313" key="2">
    <source>
        <dbReference type="Proteomes" id="UP001152531"/>
    </source>
</evidence>
<sequence length="618" mass="71066">MTSIKRSRKLPPEKRQKVSTACDGCKKRKFKCSGTNPCKVCVDKGVECSYSITDKRSLKGQRLAMERQKNLEFANTTTIPGGLTIEDDGILGGSSTISTPSNNLNDQDKTTQPPSPISTATGNVNITTEPYHKLNSNVRIDGSTKIEVPKIPDFTTLPSPSISPKTSVSNYNHKGLFQSSDKLVLNLSSNFNSIFNDFNQLDLNNDNFPPIAYDSNFILKDITLTNLPPKSSIEYLMSKSFKKFEYLEILHFKEISDIIHNIYDLHQQNNRDYILLYLVLSLSEEIPGVNAVAPTTGDFLKTEFFKSALYLLNNEYNLEPDIWLIQCHLLIYHFYREKNDLNKCYIHLGTSINFQKLCDKDKRFFKKLAIEDTLLSYLMGKVGHFNLNSFSTEDQELNGDSLLQLVTTLNQILIFFYNQNFLSLNIMKIRELSMNLKSWTINYPSNDFHLDLINLISIHLVSRPLYLFHILSITHPDIYNVPNLKNLCYNYFMCCVNSSIYGIILISNNQSLNDLELNLLHQNCQTIYTALLFFKKFNINYNFDLNYLHFVLQTGASLLPNKELYKKISPDPVQYTFKLNYMDLKNFLKNFINNDIAPTFKRSISYDSYDKNIVNKLS</sequence>
<dbReference type="Proteomes" id="UP001152531">
    <property type="component" value="Unassembled WGS sequence"/>
</dbReference>
<proteinExistence type="predicted"/>
<name>A0ACA9YAH6_9ASCO</name>
<accession>A0ACA9YAH6</accession>
<comment type="caution">
    <text evidence="1">The sequence shown here is derived from an EMBL/GenBank/DDBJ whole genome shotgun (WGS) entry which is preliminary data.</text>
</comment>